<dbReference type="GO" id="GO:0008270">
    <property type="term" value="F:zinc ion binding"/>
    <property type="evidence" value="ECO:0007669"/>
    <property type="project" value="UniProtKB-KW"/>
</dbReference>
<evidence type="ECO:0000256" key="3">
    <source>
        <dbReference type="ARBA" id="ARBA00022833"/>
    </source>
</evidence>
<reference evidence="6" key="2">
    <citation type="journal article" date="2023" name="IMA Fungus">
        <title>Comparative genomic study of the Penicillium genus elucidates a diverse pangenome and 15 lateral gene transfer events.</title>
        <authorList>
            <person name="Petersen C."/>
            <person name="Sorensen T."/>
            <person name="Nielsen M.R."/>
            <person name="Sondergaard T.E."/>
            <person name="Sorensen J.L."/>
            <person name="Fitzpatrick D.A."/>
            <person name="Frisvad J.C."/>
            <person name="Nielsen K.L."/>
        </authorList>
    </citation>
    <scope>NUCLEOTIDE SEQUENCE</scope>
    <source>
        <strain evidence="6">IBT 21917</strain>
    </source>
</reference>
<dbReference type="GO" id="GO:0005737">
    <property type="term" value="C:cytoplasm"/>
    <property type="evidence" value="ECO:0007669"/>
    <property type="project" value="TreeGrafter"/>
</dbReference>
<reference evidence="6" key="1">
    <citation type="submission" date="2022-11" db="EMBL/GenBank/DDBJ databases">
        <authorList>
            <person name="Petersen C."/>
        </authorList>
    </citation>
    <scope>NUCLEOTIDE SEQUENCE</scope>
    <source>
        <strain evidence="6">IBT 21917</strain>
    </source>
</reference>
<feature type="domain" description="RING-type" evidence="5">
    <location>
        <begin position="203"/>
        <end position="244"/>
    </location>
</feature>
<dbReference type="AlphaFoldDB" id="A0A9W9LFK9"/>
<dbReference type="InterPro" id="IPR001841">
    <property type="entry name" value="Znf_RING"/>
</dbReference>
<keyword evidence="1" id="KW-0479">Metal-binding</keyword>
<dbReference type="Pfam" id="PF13639">
    <property type="entry name" value="zf-RING_2"/>
    <property type="match status" value="1"/>
</dbReference>
<keyword evidence="7" id="KW-1185">Reference proteome</keyword>
<keyword evidence="2 4" id="KW-0863">Zinc-finger</keyword>
<accession>A0A9W9LFK9</accession>
<dbReference type="EMBL" id="JAPQKO010000007">
    <property type="protein sequence ID" value="KAJ5152497.1"/>
    <property type="molecule type" value="Genomic_DNA"/>
</dbReference>
<organism evidence="6 7">
    <name type="scientific">Penicillium capsulatum</name>
    <dbReference type="NCBI Taxonomy" id="69766"/>
    <lineage>
        <taxon>Eukaryota</taxon>
        <taxon>Fungi</taxon>
        <taxon>Dikarya</taxon>
        <taxon>Ascomycota</taxon>
        <taxon>Pezizomycotina</taxon>
        <taxon>Eurotiomycetes</taxon>
        <taxon>Eurotiomycetidae</taxon>
        <taxon>Eurotiales</taxon>
        <taxon>Aspergillaceae</taxon>
        <taxon>Penicillium</taxon>
    </lineage>
</organism>
<protein>
    <recommendedName>
        <fullName evidence="5">RING-type domain-containing protein</fullName>
    </recommendedName>
</protein>
<dbReference type="SMART" id="SM00184">
    <property type="entry name" value="RING"/>
    <property type="match status" value="1"/>
</dbReference>
<dbReference type="InterPro" id="IPR013083">
    <property type="entry name" value="Znf_RING/FYVE/PHD"/>
</dbReference>
<dbReference type="GO" id="GO:0061630">
    <property type="term" value="F:ubiquitin protein ligase activity"/>
    <property type="evidence" value="ECO:0007669"/>
    <property type="project" value="TreeGrafter"/>
</dbReference>
<dbReference type="CDD" id="cd16454">
    <property type="entry name" value="RING-H2_PA-TM-RING"/>
    <property type="match status" value="1"/>
</dbReference>
<dbReference type="Gene3D" id="3.30.40.10">
    <property type="entry name" value="Zinc/RING finger domain, C3HC4 (zinc finger)"/>
    <property type="match status" value="1"/>
</dbReference>
<gene>
    <name evidence="6" type="ORF">N7492_009777</name>
</gene>
<dbReference type="GO" id="GO:0016567">
    <property type="term" value="P:protein ubiquitination"/>
    <property type="evidence" value="ECO:0007669"/>
    <property type="project" value="TreeGrafter"/>
</dbReference>
<dbReference type="PANTHER" id="PTHR15710">
    <property type="entry name" value="E3 UBIQUITIN-PROTEIN LIGASE PRAJA"/>
    <property type="match status" value="1"/>
</dbReference>
<sequence length="261" mass="29445">MAEAAGVWDHSLEIPRPGFNTRQVLQLEVARIRTLEGRARRSYRQGQFQSARLCMEEARLLWSEELQFPRPSFNVEETLAIYAGEVENFEIQARNDIRNNAFRNARLNMVEAQALWHERLPIGKPEFTLSELQRLALDELEGIEGWARSSVRGLILDSENIINTGDQNAQSANRELDRDRNLQEVHGVLSSLNRKAVSVEETCAICLGAMSSGDIEAEGPCTHRYHDVCIAQWLVQSNSCPMCRAGWALTSSEARASGYLD</sequence>
<dbReference type="SUPFAM" id="SSF57850">
    <property type="entry name" value="RING/U-box"/>
    <property type="match status" value="1"/>
</dbReference>
<evidence type="ECO:0000256" key="1">
    <source>
        <dbReference type="ARBA" id="ARBA00022723"/>
    </source>
</evidence>
<keyword evidence="3" id="KW-0862">Zinc</keyword>
<name>A0A9W9LFK9_9EURO</name>
<dbReference type="PROSITE" id="PS50089">
    <property type="entry name" value="ZF_RING_2"/>
    <property type="match status" value="1"/>
</dbReference>
<evidence type="ECO:0000259" key="5">
    <source>
        <dbReference type="PROSITE" id="PS50089"/>
    </source>
</evidence>
<evidence type="ECO:0000313" key="6">
    <source>
        <dbReference type="EMBL" id="KAJ5152497.1"/>
    </source>
</evidence>
<evidence type="ECO:0000256" key="4">
    <source>
        <dbReference type="PROSITE-ProRule" id="PRU00175"/>
    </source>
</evidence>
<proteinExistence type="predicted"/>
<comment type="caution">
    <text evidence="6">The sequence shown here is derived from an EMBL/GenBank/DDBJ whole genome shotgun (WGS) entry which is preliminary data.</text>
</comment>
<evidence type="ECO:0000313" key="7">
    <source>
        <dbReference type="Proteomes" id="UP001146351"/>
    </source>
</evidence>
<evidence type="ECO:0000256" key="2">
    <source>
        <dbReference type="ARBA" id="ARBA00022771"/>
    </source>
</evidence>
<dbReference type="PANTHER" id="PTHR15710:SF243">
    <property type="entry name" value="E3 UBIQUITIN-PROTEIN LIGASE PRAJA-2 ISOFORM X1"/>
    <property type="match status" value="1"/>
</dbReference>
<dbReference type="Proteomes" id="UP001146351">
    <property type="component" value="Unassembled WGS sequence"/>
</dbReference>
<dbReference type="OrthoDB" id="8062037at2759"/>